<keyword evidence="1" id="KW-0812">Transmembrane</keyword>
<keyword evidence="1" id="KW-0472">Membrane</keyword>
<dbReference type="Proteomes" id="UP000534186">
    <property type="component" value="Unassembled WGS sequence"/>
</dbReference>
<comment type="caution">
    <text evidence="2">The sequence shown here is derived from an EMBL/GenBank/DDBJ whole genome shotgun (WGS) entry which is preliminary data.</text>
</comment>
<feature type="transmembrane region" description="Helical" evidence="1">
    <location>
        <begin position="126"/>
        <end position="145"/>
    </location>
</feature>
<sequence>MSASVFLLLNLALAFYNVGTIWAHEIDIFRTWKLIGRAQFHDVQMVHFRKIPYWIFAPVGLALLGNIALLWYHPVGSPGWCGWAALVFQSLSILLTAAFWGRWQGRLARDERGPESPYLAKILRTHWLRTALINGYALVFLFWTVKVLG</sequence>
<protein>
    <recommendedName>
        <fullName evidence="4">DUF1772 domain-containing protein</fullName>
    </recommendedName>
</protein>
<accession>A0A7Y9NQT9</accession>
<dbReference type="AlphaFoldDB" id="A0A7Y9NQT9"/>
<dbReference type="EMBL" id="JACCCV010000002">
    <property type="protein sequence ID" value="NYF53692.1"/>
    <property type="molecule type" value="Genomic_DNA"/>
</dbReference>
<feature type="transmembrane region" description="Helical" evidence="1">
    <location>
        <begin position="79"/>
        <end position="100"/>
    </location>
</feature>
<organism evidence="2 3">
    <name type="scientific">Tunturiibacter lichenicola</name>
    <dbReference type="NCBI Taxonomy" id="2051959"/>
    <lineage>
        <taxon>Bacteria</taxon>
        <taxon>Pseudomonadati</taxon>
        <taxon>Acidobacteriota</taxon>
        <taxon>Terriglobia</taxon>
        <taxon>Terriglobales</taxon>
        <taxon>Acidobacteriaceae</taxon>
        <taxon>Tunturiibacter</taxon>
    </lineage>
</organism>
<evidence type="ECO:0008006" key="4">
    <source>
        <dbReference type="Google" id="ProtNLM"/>
    </source>
</evidence>
<gene>
    <name evidence="2" type="ORF">HDF12_004091</name>
</gene>
<keyword evidence="1" id="KW-1133">Transmembrane helix</keyword>
<name>A0A7Y9NQT9_9BACT</name>
<feature type="transmembrane region" description="Helical" evidence="1">
    <location>
        <begin position="51"/>
        <end position="72"/>
    </location>
</feature>
<evidence type="ECO:0000313" key="2">
    <source>
        <dbReference type="EMBL" id="NYF53692.1"/>
    </source>
</evidence>
<reference evidence="2 3" key="1">
    <citation type="submission" date="2020-07" db="EMBL/GenBank/DDBJ databases">
        <title>Genomic Encyclopedia of Type Strains, Phase IV (KMG-V): Genome sequencing to study the core and pangenomes of soil and plant-associated prokaryotes.</title>
        <authorList>
            <person name="Whitman W."/>
        </authorList>
    </citation>
    <scope>NUCLEOTIDE SEQUENCE [LARGE SCALE GENOMIC DNA]</scope>
    <source>
        <strain evidence="2 3">M8UP30</strain>
    </source>
</reference>
<evidence type="ECO:0000256" key="1">
    <source>
        <dbReference type="SAM" id="Phobius"/>
    </source>
</evidence>
<proteinExistence type="predicted"/>
<evidence type="ECO:0000313" key="3">
    <source>
        <dbReference type="Proteomes" id="UP000534186"/>
    </source>
</evidence>